<protein>
    <recommendedName>
        <fullName evidence="4">Flp pilus assembly protein RcpC/CpaB domain-containing protein</fullName>
    </recommendedName>
</protein>
<reference evidence="2 3" key="1">
    <citation type="submission" date="2020-05" db="EMBL/GenBank/DDBJ databases">
        <title>Parvularcula mediterraneae sp. nov., isolated from polypropylene straw from shallow seawater of the seashore of Laganas in Zakynthos island, Greece.</title>
        <authorList>
            <person name="Szabo I."/>
            <person name="Al-Omari J."/>
            <person name="Rado J."/>
            <person name="Szerdahelyi G.S."/>
        </authorList>
    </citation>
    <scope>NUCLEOTIDE SEQUENCE [LARGE SCALE GENOMIC DNA]</scope>
    <source>
        <strain evidence="2 3">ZS-1/3</strain>
    </source>
</reference>
<evidence type="ECO:0000256" key="1">
    <source>
        <dbReference type="SAM" id="Phobius"/>
    </source>
</evidence>
<evidence type="ECO:0008006" key="4">
    <source>
        <dbReference type="Google" id="ProtNLM"/>
    </source>
</evidence>
<keyword evidence="1" id="KW-1133">Transmembrane helix</keyword>
<sequence>MPRRLAILLVDALVFAIIAGVVMLIFRLDTRTSEAAEPTAEPAFSAQAQTDLGTLPPGTLAVSARVVAESSRHLIMPGDTVDVTRRAGGEPLLKNASVLRIDPPLMAGDDRLHITFALEPTKAARLRNLREEELLFVRLAGVHVPEARQGFEPPRPAEVIVLRFEDERWARRLTAQ</sequence>
<organism evidence="2 3">
    <name type="scientific">Parvularcula mediterranea</name>
    <dbReference type="NCBI Taxonomy" id="2732508"/>
    <lineage>
        <taxon>Bacteria</taxon>
        <taxon>Pseudomonadati</taxon>
        <taxon>Pseudomonadota</taxon>
        <taxon>Alphaproteobacteria</taxon>
        <taxon>Parvularculales</taxon>
        <taxon>Parvularculaceae</taxon>
        <taxon>Parvularcula</taxon>
    </lineage>
</organism>
<keyword evidence="1" id="KW-0472">Membrane</keyword>
<feature type="transmembrane region" description="Helical" evidence="1">
    <location>
        <begin position="6"/>
        <end position="26"/>
    </location>
</feature>
<name>A0A7Y3RMU1_9PROT</name>
<dbReference type="EMBL" id="JABFCX010000003">
    <property type="protein sequence ID" value="NNU16481.1"/>
    <property type="molecule type" value="Genomic_DNA"/>
</dbReference>
<evidence type="ECO:0000313" key="2">
    <source>
        <dbReference type="EMBL" id="NNU16481.1"/>
    </source>
</evidence>
<comment type="caution">
    <text evidence="2">The sequence shown here is derived from an EMBL/GenBank/DDBJ whole genome shotgun (WGS) entry which is preliminary data.</text>
</comment>
<accession>A0A7Y3RMU1</accession>
<dbReference type="RefSeq" id="WP_173198970.1">
    <property type="nucleotide sequence ID" value="NZ_JABFCX010000003.1"/>
</dbReference>
<keyword evidence="3" id="KW-1185">Reference proteome</keyword>
<gene>
    <name evidence="2" type="ORF">HK107_09130</name>
</gene>
<dbReference type="Proteomes" id="UP000536835">
    <property type="component" value="Unassembled WGS sequence"/>
</dbReference>
<evidence type="ECO:0000313" key="3">
    <source>
        <dbReference type="Proteomes" id="UP000536835"/>
    </source>
</evidence>
<dbReference type="AlphaFoldDB" id="A0A7Y3RMU1"/>
<keyword evidence="1" id="KW-0812">Transmembrane</keyword>
<proteinExistence type="predicted"/>